<dbReference type="Proteomes" id="UP000243657">
    <property type="component" value="Unassembled WGS sequence"/>
</dbReference>
<organism evidence="2 3">
    <name type="scientific">Alloscardovia macacae</name>
    <dbReference type="NCBI Taxonomy" id="1160091"/>
    <lineage>
        <taxon>Bacteria</taxon>
        <taxon>Bacillati</taxon>
        <taxon>Actinomycetota</taxon>
        <taxon>Actinomycetes</taxon>
        <taxon>Bifidobacteriales</taxon>
        <taxon>Bifidobacteriaceae</taxon>
        <taxon>Alloscardovia</taxon>
    </lineage>
</organism>
<gene>
    <name evidence="2" type="ORF">ALMA_1392</name>
</gene>
<name>A0A261F1U1_9BIFI</name>
<evidence type="ECO:0000256" key="1">
    <source>
        <dbReference type="SAM" id="MobiDB-lite"/>
    </source>
</evidence>
<feature type="compositionally biased region" description="Polar residues" evidence="1">
    <location>
        <begin position="1"/>
        <end position="15"/>
    </location>
</feature>
<accession>A0A261F1U1</accession>
<keyword evidence="3" id="KW-1185">Reference proteome</keyword>
<sequence>MGGRGSTYNHSSGSEGQPYRGKFVTGSGHAGIDQLARNAGFSKVIVSEEYAKRLDSDKHAPQLLGAMLYNISKVERIFHVLQDNKTELVIAPARRKTTIASMRVDNSRMQITSQMTSKDIINATRDGIKEKWFSKSGSTSKVNQVIAHVPLHEYGHSVANQFHKRTGKDLTRAVRKELGYNKKLPNVSTYGERSSHEWLAETFAQAFGTGGQQSEATRALKKVLREQGGYNV</sequence>
<evidence type="ECO:0000313" key="3">
    <source>
        <dbReference type="Proteomes" id="UP000243657"/>
    </source>
</evidence>
<dbReference type="RefSeq" id="WP_148140287.1">
    <property type="nucleotide sequence ID" value="NZ_JBHLWS010000001.1"/>
</dbReference>
<evidence type="ECO:0000313" key="2">
    <source>
        <dbReference type="EMBL" id="OZG53090.1"/>
    </source>
</evidence>
<dbReference type="GO" id="GO:0008237">
    <property type="term" value="F:metallopeptidase activity"/>
    <property type="evidence" value="ECO:0007669"/>
    <property type="project" value="InterPro"/>
</dbReference>
<proteinExistence type="predicted"/>
<protein>
    <submittedName>
        <fullName evidence="2">Uncharacterized protein</fullName>
    </submittedName>
</protein>
<comment type="caution">
    <text evidence="2">The sequence shown here is derived from an EMBL/GenBank/DDBJ whole genome shotgun (WGS) entry which is preliminary data.</text>
</comment>
<dbReference type="InterPro" id="IPR024079">
    <property type="entry name" value="MetalloPept_cat_dom_sf"/>
</dbReference>
<dbReference type="Gene3D" id="3.40.390.10">
    <property type="entry name" value="Collagenase (Catalytic Domain)"/>
    <property type="match status" value="1"/>
</dbReference>
<dbReference type="EMBL" id="MWWT01000009">
    <property type="protein sequence ID" value="OZG53090.1"/>
    <property type="molecule type" value="Genomic_DNA"/>
</dbReference>
<reference evidence="2 3" key="1">
    <citation type="journal article" date="2017" name="BMC Genomics">
        <title>Comparative genomic and phylogenomic analyses of the Bifidobacteriaceae family.</title>
        <authorList>
            <person name="Lugli G.A."/>
            <person name="Milani C."/>
            <person name="Turroni F."/>
            <person name="Duranti S."/>
            <person name="Mancabelli L."/>
            <person name="Mangifesta M."/>
            <person name="Ferrario C."/>
            <person name="Modesto M."/>
            <person name="Mattarelli P."/>
            <person name="Jiri K."/>
            <person name="van Sinderen D."/>
            <person name="Ventura M."/>
        </authorList>
    </citation>
    <scope>NUCLEOTIDE SEQUENCE [LARGE SCALE GENOMIC DNA]</scope>
    <source>
        <strain evidence="2 3">DSM 24762</strain>
    </source>
</reference>
<feature type="region of interest" description="Disordered" evidence="1">
    <location>
        <begin position="1"/>
        <end position="22"/>
    </location>
</feature>
<dbReference type="AlphaFoldDB" id="A0A261F1U1"/>